<dbReference type="InterPro" id="IPR011545">
    <property type="entry name" value="DEAD/DEAH_box_helicase_dom"/>
</dbReference>
<dbReference type="CDD" id="cd18787">
    <property type="entry name" value="SF2_C_DEAD"/>
    <property type="match status" value="1"/>
</dbReference>
<keyword evidence="6 10" id="KW-0347">Helicase</keyword>
<keyword evidence="15" id="KW-1185">Reference proteome</keyword>
<dbReference type="GO" id="GO:0005730">
    <property type="term" value="C:nucleolus"/>
    <property type="evidence" value="ECO:0007669"/>
    <property type="project" value="UniProtKB-SubCell"/>
</dbReference>
<dbReference type="GO" id="GO:0005524">
    <property type="term" value="F:ATP binding"/>
    <property type="evidence" value="ECO:0007669"/>
    <property type="project" value="UniProtKB-UniRule"/>
</dbReference>
<evidence type="ECO:0000259" key="13">
    <source>
        <dbReference type="PROSITE" id="PS51194"/>
    </source>
</evidence>
<dbReference type="SUPFAM" id="SSF52540">
    <property type="entry name" value="P-loop containing nucleoside triphosphate hydrolases"/>
    <property type="match status" value="2"/>
</dbReference>
<name>A0A2V1E5S5_9PLEO</name>
<feature type="region of interest" description="Disordered" evidence="11">
    <location>
        <begin position="758"/>
        <end position="819"/>
    </location>
</feature>
<feature type="compositionally biased region" description="Basic and acidic residues" evidence="11">
    <location>
        <begin position="81"/>
        <end position="104"/>
    </location>
</feature>
<proteinExistence type="inferred from homology"/>
<dbReference type="OrthoDB" id="422663at2759"/>
<evidence type="ECO:0000256" key="8">
    <source>
        <dbReference type="ARBA" id="ARBA00022884"/>
    </source>
</evidence>
<organism evidence="14 15">
    <name type="scientific">Periconia macrospinosa</name>
    <dbReference type="NCBI Taxonomy" id="97972"/>
    <lineage>
        <taxon>Eukaryota</taxon>
        <taxon>Fungi</taxon>
        <taxon>Dikarya</taxon>
        <taxon>Ascomycota</taxon>
        <taxon>Pezizomycotina</taxon>
        <taxon>Dothideomycetes</taxon>
        <taxon>Pleosporomycetidae</taxon>
        <taxon>Pleosporales</taxon>
        <taxon>Massarineae</taxon>
        <taxon>Periconiaceae</taxon>
        <taxon>Periconia</taxon>
    </lineage>
</organism>
<dbReference type="InterPro" id="IPR001650">
    <property type="entry name" value="Helicase_C-like"/>
</dbReference>
<dbReference type="Proteomes" id="UP000244855">
    <property type="component" value="Unassembled WGS sequence"/>
</dbReference>
<keyword evidence="4 10" id="KW-0547">Nucleotide-binding</keyword>
<evidence type="ECO:0000256" key="6">
    <source>
        <dbReference type="ARBA" id="ARBA00022806"/>
    </source>
</evidence>
<accession>A0A2V1E5S5</accession>
<feature type="region of interest" description="Disordered" evidence="11">
    <location>
        <begin position="39"/>
        <end position="172"/>
    </location>
</feature>
<keyword evidence="7 10" id="KW-0067">ATP-binding</keyword>
<feature type="domain" description="Helicase ATP-binding" evidence="12">
    <location>
        <begin position="209"/>
        <end position="413"/>
    </location>
</feature>
<gene>
    <name evidence="14" type="ORF">DM02DRAFT_611248</name>
</gene>
<evidence type="ECO:0000256" key="9">
    <source>
        <dbReference type="ARBA" id="ARBA00023242"/>
    </source>
</evidence>
<evidence type="ECO:0000256" key="11">
    <source>
        <dbReference type="SAM" id="MobiDB-lite"/>
    </source>
</evidence>
<dbReference type="GO" id="GO:0003723">
    <property type="term" value="F:RNA binding"/>
    <property type="evidence" value="ECO:0007669"/>
    <property type="project" value="UniProtKB-UniRule"/>
</dbReference>
<keyword evidence="3" id="KW-0698">rRNA processing</keyword>
<feature type="compositionally biased region" description="Polar residues" evidence="11">
    <location>
        <begin position="137"/>
        <end position="158"/>
    </location>
</feature>
<evidence type="ECO:0000256" key="2">
    <source>
        <dbReference type="ARBA" id="ARBA00022517"/>
    </source>
</evidence>
<dbReference type="GO" id="GO:0003724">
    <property type="term" value="F:RNA helicase activity"/>
    <property type="evidence" value="ECO:0007669"/>
    <property type="project" value="UniProtKB-EC"/>
</dbReference>
<protein>
    <recommendedName>
        <fullName evidence="10">ATP-dependent RNA helicase</fullName>
        <ecNumber evidence="10">3.6.4.13</ecNumber>
    </recommendedName>
</protein>
<dbReference type="GO" id="GO:0016787">
    <property type="term" value="F:hydrolase activity"/>
    <property type="evidence" value="ECO:0007669"/>
    <property type="project" value="UniProtKB-KW"/>
</dbReference>
<dbReference type="EC" id="3.6.4.13" evidence="10"/>
<dbReference type="Gene3D" id="3.40.50.300">
    <property type="entry name" value="P-loop containing nucleotide triphosphate hydrolases"/>
    <property type="match status" value="2"/>
</dbReference>
<dbReference type="PROSITE" id="PS51194">
    <property type="entry name" value="HELICASE_CTER"/>
    <property type="match status" value="1"/>
</dbReference>
<evidence type="ECO:0000256" key="4">
    <source>
        <dbReference type="ARBA" id="ARBA00022741"/>
    </source>
</evidence>
<feature type="compositionally biased region" description="Polar residues" evidence="11">
    <location>
        <begin position="114"/>
        <end position="129"/>
    </location>
</feature>
<evidence type="ECO:0000313" key="14">
    <source>
        <dbReference type="EMBL" id="PVI04620.1"/>
    </source>
</evidence>
<evidence type="ECO:0000256" key="1">
    <source>
        <dbReference type="ARBA" id="ARBA00004604"/>
    </source>
</evidence>
<feature type="region of interest" description="Disordered" evidence="11">
    <location>
        <begin position="498"/>
        <end position="527"/>
    </location>
</feature>
<feature type="domain" description="Helicase C-terminal" evidence="13">
    <location>
        <begin position="452"/>
        <end position="665"/>
    </location>
</feature>
<evidence type="ECO:0000313" key="15">
    <source>
        <dbReference type="Proteomes" id="UP000244855"/>
    </source>
</evidence>
<keyword evidence="9" id="KW-0539">Nucleus</keyword>
<dbReference type="PROSITE" id="PS51192">
    <property type="entry name" value="HELICASE_ATP_BIND_1"/>
    <property type="match status" value="1"/>
</dbReference>
<keyword evidence="5 10" id="KW-0378">Hydrolase</keyword>
<evidence type="ECO:0000256" key="7">
    <source>
        <dbReference type="ARBA" id="ARBA00022840"/>
    </source>
</evidence>
<feature type="compositionally biased region" description="Basic and acidic residues" evidence="11">
    <location>
        <begin position="504"/>
        <end position="518"/>
    </location>
</feature>
<reference evidence="14 15" key="1">
    <citation type="journal article" date="2018" name="Sci. Rep.">
        <title>Comparative genomics provides insights into the lifestyle and reveals functional heterogeneity of dark septate endophytic fungi.</title>
        <authorList>
            <person name="Knapp D.G."/>
            <person name="Nemeth J.B."/>
            <person name="Barry K."/>
            <person name="Hainaut M."/>
            <person name="Henrissat B."/>
            <person name="Johnson J."/>
            <person name="Kuo A."/>
            <person name="Lim J.H.P."/>
            <person name="Lipzen A."/>
            <person name="Nolan M."/>
            <person name="Ohm R.A."/>
            <person name="Tamas L."/>
            <person name="Grigoriev I.V."/>
            <person name="Spatafora J.W."/>
            <person name="Nagy L.G."/>
            <person name="Kovacs G.M."/>
        </authorList>
    </citation>
    <scope>NUCLEOTIDE SEQUENCE [LARGE SCALE GENOMIC DNA]</scope>
    <source>
        <strain evidence="14 15">DSE2036</strain>
    </source>
</reference>
<keyword evidence="8 10" id="KW-0694">RNA-binding</keyword>
<comment type="subcellular location">
    <subcellularLocation>
        <location evidence="1">Nucleus</location>
        <location evidence="1">Nucleolus</location>
    </subcellularLocation>
</comment>
<evidence type="ECO:0000256" key="10">
    <source>
        <dbReference type="RuleBase" id="RU365068"/>
    </source>
</evidence>
<dbReference type="InterPro" id="IPR014001">
    <property type="entry name" value="Helicase_ATP-bd"/>
</dbReference>
<dbReference type="EMBL" id="KZ805319">
    <property type="protein sequence ID" value="PVI04620.1"/>
    <property type="molecule type" value="Genomic_DNA"/>
</dbReference>
<comment type="domain">
    <text evidence="10">The Q motif is unique to and characteristic of the DEAD box family of RNA helicases and controls ATP binding and hydrolysis.</text>
</comment>
<dbReference type="GO" id="GO:0006364">
    <property type="term" value="P:rRNA processing"/>
    <property type="evidence" value="ECO:0007669"/>
    <property type="project" value="UniProtKB-KW"/>
</dbReference>
<dbReference type="SMART" id="SM01178">
    <property type="entry name" value="DUF4217"/>
    <property type="match status" value="1"/>
</dbReference>
<dbReference type="PANTHER" id="PTHR24031">
    <property type="entry name" value="RNA HELICASE"/>
    <property type="match status" value="1"/>
</dbReference>
<dbReference type="STRING" id="97972.A0A2V1E5S5"/>
<dbReference type="SMART" id="SM00490">
    <property type="entry name" value="HELICc"/>
    <property type="match status" value="1"/>
</dbReference>
<dbReference type="InterPro" id="IPR025313">
    <property type="entry name" value="SPB4-like_CTE"/>
</dbReference>
<dbReference type="Pfam" id="PF13959">
    <property type="entry name" value="CTE_SPB4"/>
    <property type="match status" value="1"/>
</dbReference>
<feature type="compositionally biased region" description="Basic and acidic residues" evidence="11">
    <location>
        <begin position="44"/>
        <end position="55"/>
    </location>
</feature>
<dbReference type="SMART" id="SM00487">
    <property type="entry name" value="DEXDc"/>
    <property type="match status" value="1"/>
</dbReference>
<dbReference type="Pfam" id="PF00271">
    <property type="entry name" value="Helicase_C"/>
    <property type="match status" value="1"/>
</dbReference>
<comment type="similarity">
    <text evidence="10">Belongs to the DEAD box helicase family.</text>
</comment>
<comment type="function">
    <text evidence="10">RNA helicase.</text>
</comment>
<evidence type="ECO:0000256" key="5">
    <source>
        <dbReference type="ARBA" id="ARBA00022801"/>
    </source>
</evidence>
<dbReference type="CDD" id="cd17949">
    <property type="entry name" value="DEADc_DDX31"/>
    <property type="match status" value="1"/>
</dbReference>
<comment type="catalytic activity">
    <reaction evidence="10">
        <text>ATP + H2O = ADP + phosphate + H(+)</text>
        <dbReference type="Rhea" id="RHEA:13065"/>
        <dbReference type="ChEBI" id="CHEBI:15377"/>
        <dbReference type="ChEBI" id="CHEBI:15378"/>
        <dbReference type="ChEBI" id="CHEBI:30616"/>
        <dbReference type="ChEBI" id="CHEBI:43474"/>
        <dbReference type="ChEBI" id="CHEBI:456216"/>
        <dbReference type="EC" id="3.6.4.13"/>
    </reaction>
</comment>
<keyword evidence="2" id="KW-0690">Ribosome biogenesis</keyword>
<dbReference type="AlphaFoldDB" id="A0A2V1E5S5"/>
<dbReference type="InterPro" id="IPR027417">
    <property type="entry name" value="P-loop_NTPase"/>
</dbReference>
<evidence type="ECO:0000256" key="3">
    <source>
        <dbReference type="ARBA" id="ARBA00022552"/>
    </source>
</evidence>
<evidence type="ECO:0000259" key="12">
    <source>
        <dbReference type="PROSITE" id="PS51192"/>
    </source>
</evidence>
<sequence length="841" mass="92289">MADDGMLLNFSIPESGILNKPKFKGGAWRDRLTAKKAAANWHSKATERLTGEKASPKPSTKATDVNRTELGPRNHAAQHTTDFDFERPAKRPRVGEGVKTKFDDNDAPAVEFRPQSNANVSKKPGSQQDAGKGGKQIVSSLFSYNPTSTTKSQRQQGPENEEPIEPSNAPLKSELDTFTSLGISESLAAHLLKKMDLKAPTAIQKAAITQLLKDDSDAFIQAETGSGKTLSYLLPIVQRLMELSANMRKRKVDDAVSRQSGLFAIVLAPTRELSKQIATVLDNLLRCAHWLVATTVIGGEKKKSEKARLRKGINILVATPGRLADHLEHTEALDVSNVRWLVLDEGDRLMELGFEEEIQKIVGNLNIRMRIKKDAKSAIPGLPNKRTTVLCSATMKMDVERLGQISLKDAVHIKADPSALTEDDEAEEKEEQGFYAPAQLKQSYAVVAPKLRLVSLISYLKRAFARKGSVMKAIVFISCADSVDFHFDILTSKLDEDEANAQGKEQEKDQNQEAESDKKKKPKMVTQADPTKLAVTYAESPSLSTKTHSVTTYRLHGSLPQSLRTSTLAHFTKNTEASILLATDVASRGLDLPNVDLVVEFDPAFAREDHLHRIGRTARAGKDGRACIFLMPGCEEGYVEILKSDRKETSETGSYHIGRQDADEILKRGLVTSGVIATAKDNKSTTAAFMEKATDLQLNIERWALASPARLEAARRAYQSHVRAYATHVAAERGYFDIKQLHLGHLAKAFALRERPSGMKVPGLRTGTGREDKRPAKVRGAATAERKAAAGAGGEGGKKADLREDLPALDDSEEAKKMRKAVRAREKFMRHAGQAAEFNLG</sequence>
<dbReference type="Pfam" id="PF00270">
    <property type="entry name" value="DEAD"/>
    <property type="match status" value="1"/>
</dbReference>
<feature type="compositionally biased region" description="Basic and acidic residues" evidence="11">
    <location>
        <begin position="796"/>
        <end position="806"/>
    </location>
</feature>